<comment type="caution">
    <text evidence="2">The sequence shown here is derived from an EMBL/GenBank/DDBJ whole genome shotgun (WGS) entry which is preliminary data.</text>
</comment>
<dbReference type="AlphaFoldDB" id="A0A401YYG3"/>
<reference evidence="2 3" key="1">
    <citation type="submission" date="2018-12" db="EMBL/GenBank/DDBJ databases">
        <title>Draft genome sequence of Embleya hyalina NBRC 13850T.</title>
        <authorList>
            <person name="Komaki H."/>
            <person name="Hosoyama A."/>
            <person name="Kimura A."/>
            <person name="Ichikawa N."/>
            <person name="Tamura T."/>
        </authorList>
    </citation>
    <scope>NUCLEOTIDE SEQUENCE [LARGE SCALE GENOMIC DNA]</scope>
    <source>
        <strain evidence="2 3">NBRC 13850</strain>
    </source>
</reference>
<evidence type="ECO:0000313" key="2">
    <source>
        <dbReference type="EMBL" id="GCD99628.1"/>
    </source>
</evidence>
<organism evidence="2 3">
    <name type="scientific">Embleya hyalina</name>
    <dbReference type="NCBI Taxonomy" id="516124"/>
    <lineage>
        <taxon>Bacteria</taxon>
        <taxon>Bacillati</taxon>
        <taxon>Actinomycetota</taxon>
        <taxon>Actinomycetes</taxon>
        <taxon>Kitasatosporales</taxon>
        <taxon>Streptomycetaceae</taxon>
        <taxon>Embleya</taxon>
    </lineage>
</organism>
<dbReference type="Proteomes" id="UP000286931">
    <property type="component" value="Unassembled WGS sequence"/>
</dbReference>
<protein>
    <submittedName>
        <fullName evidence="2">Uncharacterized protein</fullName>
    </submittedName>
</protein>
<proteinExistence type="predicted"/>
<evidence type="ECO:0000313" key="3">
    <source>
        <dbReference type="Proteomes" id="UP000286931"/>
    </source>
</evidence>
<sequence>MSKRGVCCRLSTREANAGALARVRSAPAPHGTGLVWVAGGVDRQAQVVPRGGGDAPASSITSTPGGSRASRSVRSAASVRFVKEVAGRPNAVSSAARNRGMAGFTATRARCIGTRRGSRRRAWWSAIVLPWPGSPYTHRMPWAATVWTRASVTAPSWRVDTGCAPGVYRRTPSPGVPVARSDRPHGRLRRSRPAMRVGPARPPSPAARAPPTHGRDHPRRHAEPVGRSPARDRREALGAPRDTASSTTPPGPLEHRRSRRPAVPCHTSSGGTPSRSRPDPTGMTRARRPA</sequence>
<feature type="region of interest" description="Disordered" evidence="1">
    <location>
        <begin position="158"/>
        <end position="290"/>
    </location>
</feature>
<feature type="region of interest" description="Disordered" evidence="1">
    <location>
        <begin position="47"/>
        <end position="72"/>
    </location>
</feature>
<dbReference type="EMBL" id="BIFH01000034">
    <property type="protein sequence ID" value="GCD99628.1"/>
    <property type="molecule type" value="Genomic_DNA"/>
</dbReference>
<evidence type="ECO:0000256" key="1">
    <source>
        <dbReference type="SAM" id="MobiDB-lite"/>
    </source>
</evidence>
<accession>A0A401YYG3</accession>
<feature type="compositionally biased region" description="Basic and acidic residues" evidence="1">
    <location>
        <begin position="221"/>
        <end position="236"/>
    </location>
</feature>
<keyword evidence="3" id="KW-1185">Reference proteome</keyword>
<name>A0A401YYG3_9ACTN</name>
<gene>
    <name evidence="2" type="ORF">EHYA_07350</name>
</gene>
<feature type="compositionally biased region" description="Polar residues" evidence="1">
    <location>
        <begin position="266"/>
        <end position="275"/>
    </location>
</feature>